<keyword evidence="6 11" id="KW-1133">Transmembrane helix</keyword>
<evidence type="ECO:0000256" key="1">
    <source>
        <dbReference type="ARBA" id="ARBA00004211"/>
    </source>
</evidence>
<protein>
    <submittedName>
        <fullName evidence="14 15">t-SNARE coiled-coil homology domain-containing protein</fullName>
    </submittedName>
</protein>
<accession>A0A0K0EF45</accession>
<evidence type="ECO:0000256" key="9">
    <source>
        <dbReference type="SAM" id="Coils"/>
    </source>
</evidence>
<dbReference type="Gene3D" id="1.20.58.70">
    <property type="match status" value="1"/>
</dbReference>
<dbReference type="CDD" id="cd15848">
    <property type="entry name" value="SNARE_syntaxin1-like"/>
    <property type="match status" value="1"/>
</dbReference>
<sequence>MVKDRLAEFQQKSGLNPNDINEEEDNNDCDSDLEAGKRNNNVNKKLISNNKNSNLDNVELFLNSVSVVHKNINKLDDLLHVISRKHNQILISPGVQSDVTKELNDCVDEFKTISSSTRDFVKRLNNDLNQLENNMSTAAYRIERAQVMAINKKLNKLLQAFNEEQLRYKNRCTDKINNFLKITDREMKEEDVDEAIRKGRLYDLTEGLILATREKQMLYEDVKSRQEDILRLEASIREMHDIFHDMQLLVESQGGMIDNIEMNVNNAVEYALNAQKMVHQAKEARASGRKKKIILVVALIIVIFLLFSLLKGLFCLYIPVCRK</sequence>
<dbReference type="STRING" id="6248.A0A0K0EF45"/>
<dbReference type="PROSITE" id="PS50192">
    <property type="entry name" value="T_SNARE"/>
    <property type="match status" value="1"/>
</dbReference>
<dbReference type="WBParaSite" id="TCONS_00013231.p1">
    <property type="protein sequence ID" value="TCONS_00013231.p1"/>
    <property type="gene ID" value="XLOC_009043"/>
</dbReference>
<dbReference type="SUPFAM" id="SSF47661">
    <property type="entry name" value="t-snare proteins"/>
    <property type="match status" value="1"/>
</dbReference>
<dbReference type="AlphaFoldDB" id="A0A0K0EF45"/>
<dbReference type="Pfam" id="PF05739">
    <property type="entry name" value="SNARE"/>
    <property type="match status" value="1"/>
</dbReference>
<dbReference type="GO" id="GO:0000149">
    <property type="term" value="F:SNARE binding"/>
    <property type="evidence" value="ECO:0007669"/>
    <property type="project" value="TreeGrafter"/>
</dbReference>
<evidence type="ECO:0000256" key="7">
    <source>
        <dbReference type="ARBA" id="ARBA00023136"/>
    </source>
</evidence>
<keyword evidence="13" id="KW-1185">Reference proteome</keyword>
<dbReference type="WBParaSite" id="SSTP_0000810900.1">
    <property type="protein sequence ID" value="SSTP_0000810900.1"/>
    <property type="gene ID" value="SSTP_0000810900"/>
</dbReference>
<keyword evidence="7 11" id="KW-0472">Membrane</keyword>
<dbReference type="InterPro" id="IPR045242">
    <property type="entry name" value="Syntaxin"/>
</dbReference>
<keyword evidence="9" id="KW-0175">Coiled coil</keyword>
<dbReference type="Proteomes" id="UP000035681">
    <property type="component" value="Unplaced"/>
</dbReference>
<dbReference type="InterPro" id="IPR010989">
    <property type="entry name" value="SNARE"/>
</dbReference>
<comment type="similarity">
    <text evidence="2 8">Belongs to the syntaxin family.</text>
</comment>
<dbReference type="GO" id="GO:0048787">
    <property type="term" value="C:presynaptic active zone membrane"/>
    <property type="evidence" value="ECO:0007669"/>
    <property type="project" value="TreeGrafter"/>
</dbReference>
<keyword evidence="5" id="KW-0532">Neurotransmitter transport</keyword>
<keyword evidence="3" id="KW-0813">Transport</keyword>
<evidence type="ECO:0000256" key="11">
    <source>
        <dbReference type="SAM" id="Phobius"/>
    </source>
</evidence>
<evidence type="ECO:0000259" key="12">
    <source>
        <dbReference type="PROSITE" id="PS50192"/>
    </source>
</evidence>
<evidence type="ECO:0000256" key="5">
    <source>
        <dbReference type="ARBA" id="ARBA00022775"/>
    </source>
</evidence>
<evidence type="ECO:0000256" key="3">
    <source>
        <dbReference type="ARBA" id="ARBA00022448"/>
    </source>
</evidence>
<feature type="region of interest" description="Disordered" evidence="10">
    <location>
        <begin position="1"/>
        <end position="37"/>
    </location>
</feature>
<dbReference type="GO" id="GO:0031629">
    <property type="term" value="P:synaptic vesicle fusion to presynaptic active zone membrane"/>
    <property type="evidence" value="ECO:0007669"/>
    <property type="project" value="TreeGrafter"/>
</dbReference>
<evidence type="ECO:0000313" key="13">
    <source>
        <dbReference type="Proteomes" id="UP000035681"/>
    </source>
</evidence>
<dbReference type="PANTHER" id="PTHR19957">
    <property type="entry name" value="SYNTAXIN"/>
    <property type="match status" value="1"/>
</dbReference>
<dbReference type="InterPro" id="IPR006011">
    <property type="entry name" value="Syntaxin_N"/>
</dbReference>
<evidence type="ECO:0000256" key="10">
    <source>
        <dbReference type="SAM" id="MobiDB-lite"/>
    </source>
</evidence>
<evidence type="ECO:0000313" key="15">
    <source>
        <dbReference type="WBParaSite" id="TCONS_00013231.p1"/>
    </source>
</evidence>
<dbReference type="PROSITE" id="PS00914">
    <property type="entry name" value="SYNTAXIN"/>
    <property type="match status" value="1"/>
</dbReference>
<keyword evidence="4 11" id="KW-0812">Transmembrane</keyword>
<dbReference type="SMART" id="SM00397">
    <property type="entry name" value="t_SNARE"/>
    <property type="match status" value="1"/>
</dbReference>
<evidence type="ECO:0000313" key="14">
    <source>
        <dbReference type="WBParaSite" id="SSTP_0000810900.1"/>
    </source>
</evidence>
<evidence type="ECO:0000256" key="2">
    <source>
        <dbReference type="ARBA" id="ARBA00009063"/>
    </source>
</evidence>
<dbReference type="GO" id="GO:0031201">
    <property type="term" value="C:SNARE complex"/>
    <property type="evidence" value="ECO:0007669"/>
    <property type="project" value="TreeGrafter"/>
</dbReference>
<dbReference type="Gene3D" id="1.20.5.110">
    <property type="match status" value="1"/>
</dbReference>
<dbReference type="Pfam" id="PF00804">
    <property type="entry name" value="Syntaxin"/>
    <property type="match status" value="1"/>
</dbReference>
<reference evidence="14" key="1">
    <citation type="submission" date="2015-08" db="UniProtKB">
        <authorList>
            <consortium name="WormBaseParasite"/>
        </authorList>
    </citation>
    <scope>IDENTIFICATION</scope>
</reference>
<feature type="domain" description="T-SNARE coiled-coil homology" evidence="12">
    <location>
        <begin position="219"/>
        <end position="281"/>
    </location>
</feature>
<dbReference type="SMART" id="SM00503">
    <property type="entry name" value="SynN"/>
    <property type="match status" value="1"/>
</dbReference>
<dbReference type="GO" id="GO:0006886">
    <property type="term" value="P:intracellular protein transport"/>
    <property type="evidence" value="ECO:0007669"/>
    <property type="project" value="InterPro"/>
</dbReference>
<dbReference type="GO" id="GO:0008021">
    <property type="term" value="C:synaptic vesicle"/>
    <property type="evidence" value="ECO:0007669"/>
    <property type="project" value="TreeGrafter"/>
</dbReference>
<name>A0A0K0EF45_STRER</name>
<organism evidence="14">
    <name type="scientific">Strongyloides stercoralis</name>
    <name type="common">Threadworm</name>
    <dbReference type="NCBI Taxonomy" id="6248"/>
    <lineage>
        <taxon>Eukaryota</taxon>
        <taxon>Metazoa</taxon>
        <taxon>Ecdysozoa</taxon>
        <taxon>Nematoda</taxon>
        <taxon>Chromadorea</taxon>
        <taxon>Rhabditida</taxon>
        <taxon>Tylenchina</taxon>
        <taxon>Panagrolaimomorpha</taxon>
        <taxon>Strongyloidoidea</taxon>
        <taxon>Strongyloididae</taxon>
        <taxon>Strongyloides</taxon>
    </lineage>
</organism>
<feature type="transmembrane region" description="Helical" evidence="11">
    <location>
        <begin position="293"/>
        <end position="320"/>
    </location>
</feature>
<dbReference type="GO" id="GO:0048278">
    <property type="term" value="P:vesicle docking"/>
    <property type="evidence" value="ECO:0007669"/>
    <property type="project" value="TreeGrafter"/>
</dbReference>
<comment type="subcellular location">
    <subcellularLocation>
        <location evidence="1">Membrane</location>
        <topology evidence="1">Single-pass type IV membrane protein</topology>
    </subcellularLocation>
</comment>
<proteinExistence type="inferred from homology"/>
<feature type="coiled-coil region" evidence="9">
    <location>
        <begin position="121"/>
        <end position="171"/>
    </location>
</feature>
<evidence type="ECO:0000256" key="6">
    <source>
        <dbReference type="ARBA" id="ARBA00022989"/>
    </source>
</evidence>
<dbReference type="PANTHER" id="PTHR19957:SF307">
    <property type="entry name" value="PROTEIN SSO1-RELATED"/>
    <property type="match status" value="1"/>
</dbReference>
<evidence type="ECO:0000256" key="8">
    <source>
        <dbReference type="RuleBase" id="RU003858"/>
    </source>
</evidence>
<feature type="compositionally biased region" description="Acidic residues" evidence="10">
    <location>
        <begin position="20"/>
        <end position="33"/>
    </location>
</feature>
<dbReference type="InterPro" id="IPR000727">
    <property type="entry name" value="T_SNARE_dom"/>
</dbReference>
<dbReference type="InterPro" id="IPR006012">
    <property type="entry name" value="Syntaxin/epimorphin_CS"/>
</dbReference>
<dbReference type="GO" id="GO:0005484">
    <property type="term" value="F:SNAP receptor activity"/>
    <property type="evidence" value="ECO:0007669"/>
    <property type="project" value="InterPro"/>
</dbReference>
<evidence type="ECO:0000256" key="4">
    <source>
        <dbReference type="ARBA" id="ARBA00022692"/>
    </source>
</evidence>